<name>A0AAU8UVJ3_9FLAO</name>
<dbReference type="AlphaFoldDB" id="A0AAU8UVJ3"/>
<reference evidence="1 2" key="1">
    <citation type="submission" date="2016-07" db="EMBL/GenBank/DDBJ databases">
        <title>Revisiting the taxonomy of the Elizabethkingia Genus using Whole-Genome Sequencing, Optical Mapping, and MALDI-TOF, along with proposal of three novel Elizabethkingia species: Elizabethkingia bruuniana sp. nov., Elizabethkingia ursingii sp. nov., and Elizabethkingia occulta sp. nov.</title>
        <authorList>
            <person name="Nicholson A.C."/>
        </authorList>
    </citation>
    <scope>NUCLEOTIDE SEQUENCE [LARGE SCALE GENOMIC DNA]</scope>
    <source>
        <strain evidence="1 2">F3201</strain>
    </source>
</reference>
<evidence type="ECO:0000313" key="1">
    <source>
        <dbReference type="EMBL" id="AQX02276.1"/>
    </source>
</evidence>
<dbReference type="RefSeq" id="WP_078396337.1">
    <property type="nucleotide sequence ID" value="NZ_CP016374.1"/>
</dbReference>
<gene>
    <name evidence="1" type="ORF">BBD32_12825</name>
</gene>
<protein>
    <submittedName>
        <fullName evidence="1">Uncharacterized protein</fullName>
    </submittedName>
</protein>
<proteinExistence type="predicted"/>
<evidence type="ECO:0000313" key="2">
    <source>
        <dbReference type="Proteomes" id="UP000190848"/>
    </source>
</evidence>
<accession>A0AAU8UVJ3</accession>
<dbReference type="Proteomes" id="UP000190848">
    <property type="component" value="Chromosome"/>
</dbReference>
<sequence length="106" mass="12389">MISTNRKFYFIGELIIKKSRVLAENDSLPVEDTVNWLFMLINGIEYSFVYKIIDPENAQYNIPFLIEMSLTRFDLLHNVVTLDRVYTIKRGEEEIGSVKLLRSIGE</sequence>
<organism evidence="1 2">
    <name type="scientific">Elizabethkingia anophelis</name>
    <dbReference type="NCBI Taxonomy" id="1117645"/>
    <lineage>
        <taxon>Bacteria</taxon>
        <taxon>Pseudomonadati</taxon>
        <taxon>Bacteroidota</taxon>
        <taxon>Flavobacteriia</taxon>
        <taxon>Flavobacteriales</taxon>
        <taxon>Weeksellaceae</taxon>
        <taxon>Elizabethkingia</taxon>
    </lineage>
</organism>
<dbReference type="EMBL" id="CP016374">
    <property type="protein sequence ID" value="AQX02276.1"/>
    <property type="molecule type" value="Genomic_DNA"/>
</dbReference>